<dbReference type="PANTHER" id="PTHR14097">
    <property type="entry name" value="OXIDOREDUCTASE HTATIP2"/>
    <property type="match status" value="1"/>
</dbReference>
<keyword evidence="3" id="KW-0472">Membrane</keyword>
<dbReference type="Proteomes" id="UP001642502">
    <property type="component" value="Unassembled WGS sequence"/>
</dbReference>
<proteinExistence type="inferred from homology"/>
<evidence type="ECO:0000256" key="3">
    <source>
        <dbReference type="ARBA" id="ARBA00022787"/>
    </source>
</evidence>
<evidence type="ECO:0000259" key="4">
    <source>
        <dbReference type="Pfam" id="PF13460"/>
    </source>
</evidence>
<dbReference type="PANTHER" id="PTHR14097:SF7">
    <property type="entry name" value="OXIDOREDUCTASE HTATIP2"/>
    <property type="match status" value="1"/>
</dbReference>
<evidence type="ECO:0000313" key="5">
    <source>
        <dbReference type="EMBL" id="CAK7265550.1"/>
    </source>
</evidence>
<reference evidence="5 6" key="1">
    <citation type="submission" date="2024-01" db="EMBL/GenBank/DDBJ databases">
        <authorList>
            <person name="Allen C."/>
            <person name="Tagirdzhanova G."/>
        </authorList>
    </citation>
    <scope>NUCLEOTIDE SEQUENCE [LARGE SCALE GENOMIC DNA]</scope>
    <source>
        <strain evidence="5 6">CBS 119000</strain>
    </source>
</reference>
<dbReference type="InterPro" id="IPR016040">
    <property type="entry name" value="NAD(P)-bd_dom"/>
</dbReference>
<keyword evidence="6" id="KW-1185">Reference proteome</keyword>
<name>A0ABP0DBF2_9PEZI</name>
<keyword evidence="3" id="KW-1000">Mitochondrion outer membrane</keyword>
<accession>A0ABP0DBF2</accession>
<comment type="caution">
    <text evidence="5">The sequence shown here is derived from an EMBL/GenBank/DDBJ whole genome shotgun (WGS) entry which is preliminary data.</text>
</comment>
<comment type="subcellular location">
    <subcellularLocation>
        <location evidence="1">Mitochondrion outer membrane</location>
        <topology evidence="1">Peripheral membrane protein</topology>
    </subcellularLocation>
</comment>
<comment type="similarity">
    <text evidence="2">Belongs to the FMP52 family.</text>
</comment>
<dbReference type="SUPFAM" id="SSF51735">
    <property type="entry name" value="NAD(P)-binding Rossmann-fold domains"/>
    <property type="match status" value="1"/>
</dbReference>
<organism evidence="5 6">
    <name type="scientific">Sporothrix epigloea</name>
    <dbReference type="NCBI Taxonomy" id="1892477"/>
    <lineage>
        <taxon>Eukaryota</taxon>
        <taxon>Fungi</taxon>
        <taxon>Dikarya</taxon>
        <taxon>Ascomycota</taxon>
        <taxon>Pezizomycotina</taxon>
        <taxon>Sordariomycetes</taxon>
        <taxon>Sordariomycetidae</taxon>
        <taxon>Ophiostomatales</taxon>
        <taxon>Ophiostomataceae</taxon>
        <taxon>Sporothrix</taxon>
    </lineage>
</organism>
<gene>
    <name evidence="5" type="primary">FMP52</name>
    <name evidence="5" type="ORF">SEPCBS119000_001571</name>
</gene>
<feature type="domain" description="NAD(P)-binding" evidence="4">
    <location>
        <begin position="13"/>
        <end position="174"/>
    </location>
</feature>
<dbReference type="InterPro" id="IPR036291">
    <property type="entry name" value="NAD(P)-bd_dom_sf"/>
</dbReference>
<evidence type="ECO:0000313" key="6">
    <source>
        <dbReference type="Proteomes" id="UP001642502"/>
    </source>
</evidence>
<evidence type="ECO:0000256" key="1">
    <source>
        <dbReference type="ARBA" id="ARBA00004450"/>
    </source>
</evidence>
<dbReference type="EMBL" id="CAWUON010000012">
    <property type="protein sequence ID" value="CAK7265550.1"/>
    <property type="molecule type" value="Genomic_DNA"/>
</dbReference>
<evidence type="ECO:0000256" key="2">
    <source>
        <dbReference type="ARBA" id="ARBA00006617"/>
    </source>
</evidence>
<dbReference type="Gene3D" id="3.40.50.720">
    <property type="entry name" value="NAD(P)-binding Rossmann-like Domain"/>
    <property type="match status" value="1"/>
</dbReference>
<sequence length="248" mass="26297">MAATTPITSAIFGATGLVGAHIVTSLLTLDTYGTVHTITRRAPQQSSDAALAKKLDAIVEPDTQQWVPKLNELFTGADSQTAPTTVFSALGTTRLAAGGIANQWKIDHDLNVEIARAAKAAGVKTFIFVSSTGTRSLFSRYLPYSKMKNGVEDTIKELGFDQAIIVQPGLILGDREVEHQGAGLFKALAKATGSVSQGLHDSLAQDAEVIARAAAHATLLASQGKAPSKYWIVGPQAIIKLGRDEWKF</sequence>
<dbReference type="Pfam" id="PF13460">
    <property type="entry name" value="NAD_binding_10"/>
    <property type="match status" value="1"/>
</dbReference>
<keyword evidence="3" id="KW-0496">Mitochondrion</keyword>
<protein>
    <submittedName>
        <fullName evidence="5">Protein fmp52, mitochondrial</fullName>
    </submittedName>
</protein>